<keyword evidence="3" id="KW-1185">Reference proteome</keyword>
<dbReference type="NCBIfam" id="TIGR03708">
    <property type="entry name" value="poly_P_AMP_trns"/>
    <property type="match status" value="1"/>
</dbReference>
<dbReference type="RefSeq" id="WP_185778384.1">
    <property type="nucleotide sequence ID" value="NZ_JACJUU010000001.1"/>
</dbReference>
<feature type="domain" description="Polyphosphate kinase-2-related" evidence="1">
    <location>
        <begin position="292"/>
        <end position="517"/>
    </location>
</feature>
<keyword evidence="2" id="KW-0808">Transferase</keyword>
<dbReference type="GO" id="GO:0006797">
    <property type="term" value="P:polyphosphate metabolic process"/>
    <property type="evidence" value="ECO:0007669"/>
    <property type="project" value="InterPro"/>
</dbReference>
<name>A0A842HJT1_9BURK</name>
<dbReference type="Gene3D" id="3.40.50.300">
    <property type="entry name" value="P-loop containing nucleotide triphosphate hydrolases"/>
    <property type="match status" value="2"/>
</dbReference>
<protein>
    <submittedName>
        <fullName evidence="2">Polyphosphate:AMP phosphotransferase</fullName>
    </submittedName>
</protein>
<reference evidence="2 3" key="1">
    <citation type="submission" date="2020-08" db="EMBL/GenBank/DDBJ databases">
        <title>Paraeoetvoesia sp. YC-7-48 draft genome sequence.</title>
        <authorList>
            <person name="Yao L."/>
        </authorList>
    </citation>
    <scope>NUCLEOTIDE SEQUENCE [LARGE SCALE GENOMIC DNA]</scope>
    <source>
        <strain evidence="3">YC-7-48</strain>
    </source>
</reference>
<evidence type="ECO:0000259" key="1">
    <source>
        <dbReference type="Pfam" id="PF03976"/>
    </source>
</evidence>
<accession>A0A842HJT1</accession>
<evidence type="ECO:0000313" key="2">
    <source>
        <dbReference type="EMBL" id="MBC2768546.1"/>
    </source>
</evidence>
<comment type="caution">
    <text evidence="2">The sequence shown here is derived from an EMBL/GenBank/DDBJ whole genome shotgun (WGS) entry which is preliminary data.</text>
</comment>
<dbReference type="GO" id="GO:0043751">
    <property type="term" value="F:polyphosphate:AMP phosphotransferase activity"/>
    <property type="evidence" value="ECO:0007669"/>
    <property type="project" value="InterPro"/>
</dbReference>
<dbReference type="SUPFAM" id="SSF52540">
    <property type="entry name" value="P-loop containing nucleoside triphosphate hydrolases"/>
    <property type="match status" value="2"/>
</dbReference>
<feature type="domain" description="Polyphosphate kinase-2-related" evidence="1">
    <location>
        <begin position="24"/>
        <end position="246"/>
    </location>
</feature>
<dbReference type="InterPro" id="IPR027417">
    <property type="entry name" value="P-loop_NTPase"/>
</dbReference>
<proteinExistence type="predicted"/>
<evidence type="ECO:0000313" key="3">
    <source>
        <dbReference type="Proteomes" id="UP000545386"/>
    </source>
</evidence>
<gene>
    <name evidence="2" type="primary">pap</name>
    <name evidence="2" type="ORF">GTU67_01285</name>
</gene>
<dbReference type="AlphaFoldDB" id="A0A842HJT1"/>
<dbReference type="InterPro" id="IPR022488">
    <property type="entry name" value="PPK2-related"/>
</dbReference>
<sequence length="526" mass="60108">MSKILKASHHFDLVLDEAQADPCLEKDKAKAIIADLRIKLLKAQYAHLKKATQSVLVVITGIDGVGKGGCINMLNEWMDPRHVTTLAYGEPAAHVAQMPYLWRYWQHLPPKGTTGVVFGSWYQRLFEALAEKSIDETRVLDIAREIREFEAMLTHNGVQIVKLWFHMSKEAQQNRVDTLLSDPDTAWQVTPIDLEVRKKFDRARKVGALAMTLTQDSHAPWVVVPSADENTRHICAGQAVLAALRRHERVPDQALPEPDTDALLSMADLSPANGNGASRVVSLDQVDYSTGMKKSEYEPLLIQLQARLARLVRDARFKHIPLILAFEGQDAAGKGGAIRRITHALDARQYRAIPIAAPTDEELARPYLWRFWRRIPERGRIAIFDRSWYGRVLVERVEGFATEPQWRRAYEEINQFESQLVEQGAVLLKFWLAITKEEQLERFNDRKRSAFKSFKITPEDWRNRERWDDYVTAANDMFRETSTAVCPWHVVSANDKQHARITVLRTIVDALERALEKHNGNGKHAH</sequence>
<dbReference type="PANTHER" id="PTHR34383:SF3">
    <property type="entry name" value="POLYPHOSPHATE:AMP PHOSPHOTRANSFERASE"/>
    <property type="match status" value="1"/>
</dbReference>
<dbReference type="Proteomes" id="UP000545386">
    <property type="component" value="Unassembled WGS sequence"/>
</dbReference>
<organism evidence="2 3">
    <name type="scientific">Pusillimonas minor</name>
    <dbReference type="NCBI Taxonomy" id="2697024"/>
    <lineage>
        <taxon>Bacteria</taxon>
        <taxon>Pseudomonadati</taxon>
        <taxon>Pseudomonadota</taxon>
        <taxon>Betaproteobacteria</taxon>
        <taxon>Burkholderiales</taxon>
        <taxon>Alcaligenaceae</taxon>
        <taxon>Pusillimonas</taxon>
    </lineage>
</organism>
<dbReference type="InterPro" id="IPR022489">
    <property type="entry name" value="PolyP_AMP_Tfrase"/>
</dbReference>
<dbReference type="PANTHER" id="PTHR34383">
    <property type="entry name" value="POLYPHOSPHATE:AMP PHOSPHOTRANSFERASE-RELATED"/>
    <property type="match status" value="1"/>
</dbReference>
<dbReference type="EMBL" id="JACJUU010000001">
    <property type="protein sequence ID" value="MBC2768546.1"/>
    <property type="molecule type" value="Genomic_DNA"/>
</dbReference>
<dbReference type="Pfam" id="PF03976">
    <property type="entry name" value="PPK2"/>
    <property type="match status" value="2"/>
</dbReference>